<keyword evidence="3" id="KW-1185">Reference proteome</keyword>
<dbReference type="PANTHER" id="PTHR24216">
    <property type="entry name" value="PAXILLIN-RELATED"/>
    <property type="match status" value="1"/>
</dbReference>
<feature type="region of interest" description="Disordered" evidence="1">
    <location>
        <begin position="581"/>
        <end position="614"/>
    </location>
</feature>
<evidence type="ECO:0000313" key="2">
    <source>
        <dbReference type="EMBL" id="KAJ4455605.1"/>
    </source>
</evidence>
<dbReference type="InterPro" id="IPR011989">
    <property type="entry name" value="ARM-like"/>
</dbReference>
<feature type="region of interest" description="Disordered" evidence="1">
    <location>
        <begin position="1178"/>
        <end position="1270"/>
    </location>
</feature>
<feature type="compositionally biased region" description="Low complexity" evidence="1">
    <location>
        <begin position="1861"/>
        <end position="1870"/>
    </location>
</feature>
<feature type="compositionally biased region" description="Polar residues" evidence="1">
    <location>
        <begin position="1834"/>
        <end position="1844"/>
    </location>
</feature>
<feature type="compositionally biased region" description="Low complexity" evidence="1">
    <location>
        <begin position="862"/>
        <end position="876"/>
    </location>
</feature>
<feature type="region of interest" description="Disordered" evidence="1">
    <location>
        <begin position="1946"/>
        <end position="1983"/>
    </location>
</feature>
<comment type="caution">
    <text evidence="2">The sequence shown here is derived from an EMBL/GenBank/DDBJ whole genome shotgun (WGS) entry which is preliminary data.</text>
</comment>
<dbReference type="Gene3D" id="1.25.10.10">
    <property type="entry name" value="Leucine-rich Repeat Variant"/>
    <property type="match status" value="1"/>
</dbReference>
<feature type="region of interest" description="Disordered" evidence="1">
    <location>
        <begin position="806"/>
        <end position="892"/>
    </location>
</feature>
<feature type="region of interest" description="Disordered" evidence="1">
    <location>
        <begin position="151"/>
        <end position="174"/>
    </location>
</feature>
<feature type="compositionally biased region" description="Pro residues" evidence="1">
    <location>
        <begin position="1849"/>
        <end position="1860"/>
    </location>
</feature>
<dbReference type="EMBL" id="JAPMOS010000100">
    <property type="protein sequence ID" value="KAJ4455605.1"/>
    <property type="molecule type" value="Genomic_DNA"/>
</dbReference>
<gene>
    <name evidence="2" type="ORF">PAPYR_9412</name>
</gene>
<protein>
    <submittedName>
        <fullName evidence="2">Uncharacterized protein</fullName>
    </submittedName>
</protein>
<feature type="compositionally biased region" description="Low complexity" evidence="1">
    <location>
        <begin position="1509"/>
        <end position="1519"/>
    </location>
</feature>
<feature type="region of interest" description="Disordered" evidence="1">
    <location>
        <begin position="1733"/>
        <end position="1772"/>
    </location>
</feature>
<accession>A0ABQ8U8H8</accession>
<organism evidence="2 3">
    <name type="scientific">Paratrimastix pyriformis</name>
    <dbReference type="NCBI Taxonomy" id="342808"/>
    <lineage>
        <taxon>Eukaryota</taxon>
        <taxon>Metamonada</taxon>
        <taxon>Preaxostyla</taxon>
        <taxon>Paratrimastigidae</taxon>
        <taxon>Paratrimastix</taxon>
    </lineage>
</organism>
<feature type="compositionally biased region" description="Pro residues" evidence="1">
    <location>
        <begin position="1752"/>
        <end position="1767"/>
    </location>
</feature>
<name>A0ABQ8U8H8_9EUKA</name>
<feature type="compositionally biased region" description="Low complexity" evidence="1">
    <location>
        <begin position="1946"/>
        <end position="1960"/>
    </location>
</feature>
<feature type="compositionally biased region" description="Low complexity" evidence="1">
    <location>
        <begin position="1446"/>
        <end position="1456"/>
    </location>
</feature>
<feature type="region of interest" description="Disordered" evidence="1">
    <location>
        <begin position="2409"/>
        <end position="2445"/>
    </location>
</feature>
<dbReference type="Proteomes" id="UP001141327">
    <property type="component" value="Unassembled WGS sequence"/>
</dbReference>
<feature type="compositionally biased region" description="Pro residues" evidence="1">
    <location>
        <begin position="644"/>
        <end position="665"/>
    </location>
</feature>
<feature type="region of interest" description="Disordered" evidence="1">
    <location>
        <begin position="640"/>
        <end position="694"/>
    </location>
</feature>
<evidence type="ECO:0000256" key="1">
    <source>
        <dbReference type="SAM" id="MobiDB-lite"/>
    </source>
</evidence>
<feature type="compositionally biased region" description="Low complexity" evidence="1">
    <location>
        <begin position="845"/>
        <end position="854"/>
    </location>
</feature>
<reference evidence="2" key="1">
    <citation type="journal article" date="2022" name="bioRxiv">
        <title>Genomics of Preaxostyla Flagellates Illuminates Evolutionary Transitions and the Path Towards Mitochondrial Loss.</title>
        <authorList>
            <person name="Novak L.V.F."/>
            <person name="Treitli S.C."/>
            <person name="Pyrih J."/>
            <person name="Halakuc P."/>
            <person name="Pipaliya S.V."/>
            <person name="Vacek V."/>
            <person name="Brzon O."/>
            <person name="Soukal P."/>
            <person name="Eme L."/>
            <person name="Dacks J.B."/>
            <person name="Karnkowska A."/>
            <person name="Elias M."/>
            <person name="Hampl V."/>
        </authorList>
    </citation>
    <scope>NUCLEOTIDE SEQUENCE</scope>
    <source>
        <strain evidence="2">RCP-MX</strain>
    </source>
</reference>
<feature type="compositionally biased region" description="Low complexity" evidence="1">
    <location>
        <begin position="1474"/>
        <end position="1489"/>
    </location>
</feature>
<dbReference type="InterPro" id="IPR016024">
    <property type="entry name" value="ARM-type_fold"/>
</dbReference>
<dbReference type="SUPFAM" id="SSF48371">
    <property type="entry name" value="ARM repeat"/>
    <property type="match status" value="1"/>
</dbReference>
<proteinExistence type="predicted"/>
<feature type="region of interest" description="Disordered" evidence="1">
    <location>
        <begin position="1421"/>
        <end position="1521"/>
    </location>
</feature>
<evidence type="ECO:0000313" key="3">
    <source>
        <dbReference type="Proteomes" id="UP001141327"/>
    </source>
</evidence>
<sequence>MRERRPKLREGQNCGREPECKHFGFHRAGRGVTKETGGMCLTGGYSDYFALDDLDPAPLSEADFLEQHERYLREVARIAAVYVDPFLGKKVDISANYILPPVVAAGDSQADQGAGWARENFAAHPQHWRSYSVQSLLDLFERRDRLLTLSGLSSSVPGEDERAPDPATTDPVDPPFARQRLAMRGRAVLCGPRGAGKSLLLQRLMGLVAEQAIAWHGAHGWDAAPSPADASVPILMSLQEISPAVRTGNVISVAQYLKRTLGAESKRYKYLVQMLRLGRCFVMVDWWTGILRTTAGSPAARDIRRKQTRHSLSLPLILHMFGRFGARGLGWRRACIQVLQHPTLRAQPHVLIGFRSDDLMALLHPPPAAEEAEALLPPLDPPPVLSPSAASPPLPQPGLWGHFRAVLCTFGLLLMRPFGPAAIEAAAAKRLRLVTPPLAPCCVAAYARLLATQPTFASLGQTGAGLGALLAALQATAPLLGPCPSVGHPNCGSASAFMAAIREPPSLAAGGTLGGGSAASKPPGGGSWTGSMNGLDSIPSLTLTAAPQGLNAPQPLRYCGHEADSTASVVLALATELLNPRPTPTWASPSPPSPPVRALPDPYTRRHAGTDTRGIPLLNGGGAVRHSCCLINLSALTELSSGPAAPPQPPTPGDPPAVGTPPPRPTGRSSLDRRSVTPPPPAGPPVAKSAPTQPVAHDAVDGEWRLVDPVATSGPDLPRSRPEALVVLHRRYTTELIARPAGSVRLLAALAHRIHHARRMEITPGDVHAAVCGSSQGALQQWRRLCAETEGPISILCPLRYTQWVDGRPGPAPDPQQPTGGAPLPLSPETLGLQTPEAPQPPSPALSGSSASAPLPVPSPPSSDADPSQQQQQGAARSTPSPLTRPGSPMASSFAGALGWAADEPTLAASPGVAFTATHTHRPFHTPPPLTAASAHAAEAPEPTECTYRFQSHGLQEYLCALGILQHIQGVLAGATKVTRKGETVPPSSRVIDRALDDVLIPTPLDRLFDRWFAPVYRYCINELPPACLERFCHALLAKCDTHPGMLGFVLDALRSRGAAPEEVALLRESVAEQFRLGTVAEALVHPSPLYRHRVLCEVHQFVLGGEYLWPPVARLSPMLADHLMRRKIAFPTRLAALDSVAWVDRCTPEVMRVLLEKALHDPLLRPFTCSSLARLASQPHRPAGSPAGCKGPAPSSRAPYLNVPDLIPHGHRSPPATLAPPSPRGDTESLLGAPLTPRTVCETGERTPPRSESGQGTPRTEAPEDALGRSTDEAVSPLLLAAQGGAGRPSDGPVAIPIPGAPSSLREAVPLAGGLSPPLVEPSSALTSALTSVLEGRSFATMTLEEAEGAHDETEAAAPPPPAAASESIPEEDPGTDPDHDQAGRTPPSGQPLVRPWVHPAAPKPPSLCPPAPCPWSAPGTSLSHGARLSFPQPSDTTPPPPPTLSQLHTSPSTSFCRAPEAAVTADDRRLLDGLLAPRPPTAAKKPTGGAGEGAPKKEKGLPAHCHVPSPSTVPVRVTPEDPHTRIVSAMLLSLGSLLASPASIPAPPPLPALTKGPLPPYPPPRYLPEGNCTPSTLDPRVVVAAFGHAVGDASYTALTIAALSCCPVGEFPSNLRSAEPAEPPRLAAPIGGGAPPAPVSPVSPTIQGDLIVALTRGLVHATPAVQLAACRTVSLLAPALRPHHSRSPMQSPAHVELCAQLAQLAVPPVATSYATPITPPQGLPVVLGTALQPLSPPRTRDRAASISGGPSPPPGGAPPPLPPSRALPHHHEVSREALTAMCALALAWGCPVPIPTLRHLAGSPIGHHSSARLPRGAAGGIPPDQSPAIPATSGTRTRSQSIALAAPPAPLMLPPRAPRSPVSSSRTPPAAPSGLSLSITLPHRDPTASRGPAPSPSSSPPQQQHHHRCICTLAAAEEGVPGFDGRLRVNPAHYIPLPWHTESQRQALQQAADARAAPGSPPTNGGGGSSSNGSCDTLGSGHNRRTVVPTGTLPLCPCLAASLAQVRAGKADNVAMLGRATAACAVQWLLDTTADETLHRACASALHQLGFDTVLLCLARSLCHRLASMRRTMAPEAVPQARLCLRLLAECAVWDAWVLDTLTFFVTGLSPSAAPPPPGSPCVLCILEPPYEAQASARLPLGLLPTIPASLASGSGVPDPLLASDPLGMTDLAENQTGPVLEVLSTAASPTLGSPLLGSLCPTLFPTMADPPPGIGPSGERRCCKALSVPPMTSISETIQVEALHTLHVLSTRAPANAYTHMRVNGILGPALAHPSPAVRFAALRVAERCSRLLPHVLEQIRECAQDQVDANVRTEAIRVLCAVALRSSMAHRAKVVGFFVEQLEQWMASFARTKVHEANDLRGVIDQQLYQTLVVSAERSFSYRVRCALARGLSLLCGPVPLPDPAAPRVDEPAEGPAARPSDEQPAEASAGGDQEPDDEEEMPLVVGGRRYRLPPLPTRVVNVLVALFNDDEKTHLAAIEALGLLAQRPNNLQDLSQLLLPGLESTHLSVRIVTARALAAVHQRDATALVYFLCKALKQSDDTEFARVCVHSIAQVGVATEQQACLLIELFPRHAAALVEPLARYIAVSPLRDPNWVFPASVHSALLPHAGGCPEAAALLAMARQTGHFASLDTRRPKEKLDTKLVFLPVRLMISH</sequence>
<feature type="region of interest" description="Disordered" evidence="1">
    <location>
        <begin position="1347"/>
        <end position="1405"/>
    </location>
</feature>
<dbReference type="PANTHER" id="PTHR24216:SF65">
    <property type="entry name" value="PAXILLIN-LIKE PROTEIN 1"/>
    <property type="match status" value="1"/>
</dbReference>
<feature type="region of interest" description="Disordered" evidence="1">
    <location>
        <begin position="1808"/>
        <end position="1910"/>
    </location>
</feature>